<keyword evidence="12" id="KW-1185">Reference proteome</keyword>
<dbReference type="InParanoid" id="A0A1X2HPV4"/>
<dbReference type="Pfam" id="PF00160">
    <property type="entry name" value="Pro_isomerase"/>
    <property type="match status" value="1"/>
</dbReference>
<dbReference type="FunFam" id="2.130.10.10:FF:000450">
    <property type="entry name" value="Peptidylprolyl isomerase domain and WD-repeat protein 1"/>
    <property type="match status" value="1"/>
</dbReference>
<organism evidence="11 12">
    <name type="scientific">Syncephalastrum racemosum</name>
    <name type="common">Filamentous fungus</name>
    <dbReference type="NCBI Taxonomy" id="13706"/>
    <lineage>
        <taxon>Eukaryota</taxon>
        <taxon>Fungi</taxon>
        <taxon>Fungi incertae sedis</taxon>
        <taxon>Mucoromycota</taxon>
        <taxon>Mucoromycotina</taxon>
        <taxon>Mucoromycetes</taxon>
        <taxon>Mucorales</taxon>
        <taxon>Syncephalastraceae</taxon>
        <taxon>Syncephalastrum</taxon>
    </lineage>
</organism>
<accession>A0A1X2HPV4</accession>
<evidence type="ECO:0000259" key="10">
    <source>
        <dbReference type="PROSITE" id="PS50072"/>
    </source>
</evidence>
<dbReference type="CDD" id="cd01927">
    <property type="entry name" value="cyclophilin_WD40"/>
    <property type="match status" value="1"/>
</dbReference>
<dbReference type="Pfam" id="PF00400">
    <property type="entry name" value="WD40"/>
    <property type="match status" value="1"/>
</dbReference>
<feature type="compositionally biased region" description="Polar residues" evidence="9">
    <location>
        <begin position="1"/>
        <end position="13"/>
    </location>
</feature>
<dbReference type="InterPro" id="IPR029000">
    <property type="entry name" value="Cyclophilin-like_dom_sf"/>
</dbReference>
<dbReference type="GO" id="GO:0006457">
    <property type="term" value="P:protein folding"/>
    <property type="evidence" value="ECO:0007669"/>
    <property type="project" value="InterPro"/>
</dbReference>
<dbReference type="InterPro" id="IPR015943">
    <property type="entry name" value="WD40/YVTN_repeat-like_dom_sf"/>
</dbReference>
<keyword evidence="4 8" id="KW-0853">WD repeat</keyword>
<comment type="catalytic activity">
    <reaction evidence="1">
        <text>[protein]-peptidylproline (omega=180) = [protein]-peptidylproline (omega=0)</text>
        <dbReference type="Rhea" id="RHEA:16237"/>
        <dbReference type="Rhea" id="RHEA-COMP:10747"/>
        <dbReference type="Rhea" id="RHEA-COMP:10748"/>
        <dbReference type="ChEBI" id="CHEBI:83833"/>
        <dbReference type="ChEBI" id="CHEBI:83834"/>
        <dbReference type="EC" id="5.2.1.8"/>
    </reaction>
</comment>
<comment type="similarity">
    <text evidence="2">Belongs to the cyclophilin-type PPIase family.</text>
</comment>
<gene>
    <name evidence="11" type="ORF">BCR43DRAFT_486918</name>
</gene>
<keyword evidence="7 11" id="KW-0413">Isomerase</keyword>
<evidence type="ECO:0000256" key="7">
    <source>
        <dbReference type="ARBA" id="ARBA00023235"/>
    </source>
</evidence>
<evidence type="ECO:0000256" key="6">
    <source>
        <dbReference type="ARBA" id="ARBA00023110"/>
    </source>
</evidence>
<dbReference type="InterPro" id="IPR020892">
    <property type="entry name" value="Cyclophilin-type_PPIase_CS"/>
</dbReference>
<dbReference type="GO" id="GO:0005634">
    <property type="term" value="C:nucleus"/>
    <property type="evidence" value="ECO:0007669"/>
    <property type="project" value="UniProtKB-ARBA"/>
</dbReference>
<dbReference type="EMBL" id="MCGN01000002">
    <property type="protein sequence ID" value="ORZ01425.1"/>
    <property type="molecule type" value="Genomic_DNA"/>
</dbReference>
<dbReference type="PROSITE" id="PS00170">
    <property type="entry name" value="CSA_PPIASE_1"/>
    <property type="match status" value="1"/>
</dbReference>
<dbReference type="AlphaFoldDB" id="A0A1X2HPV4"/>
<dbReference type="PRINTS" id="PR00153">
    <property type="entry name" value="CSAPPISMRASE"/>
</dbReference>
<dbReference type="PROSITE" id="PS50082">
    <property type="entry name" value="WD_REPEATS_2"/>
    <property type="match status" value="1"/>
</dbReference>
<evidence type="ECO:0000256" key="1">
    <source>
        <dbReference type="ARBA" id="ARBA00000971"/>
    </source>
</evidence>
<feature type="compositionally biased region" description="Basic and acidic residues" evidence="9">
    <location>
        <begin position="14"/>
        <end position="26"/>
    </location>
</feature>
<name>A0A1X2HPV4_SYNRA</name>
<protein>
    <recommendedName>
        <fullName evidence="3">peptidylprolyl isomerase</fullName>
        <ecNumber evidence="3">5.2.1.8</ecNumber>
    </recommendedName>
</protein>
<dbReference type="PANTHER" id="PTHR45625:SF4">
    <property type="entry name" value="PEPTIDYLPROLYL ISOMERASE DOMAIN AND WD REPEAT-CONTAINING PROTEIN 1"/>
    <property type="match status" value="1"/>
</dbReference>
<evidence type="ECO:0000256" key="3">
    <source>
        <dbReference type="ARBA" id="ARBA00013194"/>
    </source>
</evidence>
<dbReference type="InterPro" id="IPR001680">
    <property type="entry name" value="WD40_rpt"/>
</dbReference>
<reference evidence="11 12" key="1">
    <citation type="submission" date="2016-07" db="EMBL/GenBank/DDBJ databases">
        <title>Pervasive Adenine N6-methylation of Active Genes in Fungi.</title>
        <authorList>
            <consortium name="DOE Joint Genome Institute"/>
            <person name="Mondo S.J."/>
            <person name="Dannebaum R.O."/>
            <person name="Kuo R.C."/>
            <person name="Labutti K."/>
            <person name="Haridas S."/>
            <person name="Kuo A."/>
            <person name="Salamov A."/>
            <person name="Ahrendt S.R."/>
            <person name="Lipzen A."/>
            <person name="Sullivan W."/>
            <person name="Andreopoulos W.B."/>
            <person name="Clum A."/>
            <person name="Lindquist E."/>
            <person name="Daum C."/>
            <person name="Ramamoorthy G.K."/>
            <person name="Gryganskyi A."/>
            <person name="Culley D."/>
            <person name="Magnuson J.K."/>
            <person name="James T.Y."/>
            <person name="O'Malley M.A."/>
            <person name="Stajich J.E."/>
            <person name="Spatafora J.W."/>
            <person name="Visel A."/>
            <person name="Grigoriev I.V."/>
        </authorList>
    </citation>
    <scope>NUCLEOTIDE SEQUENCE [LARGE SCALE GENOMIC DNA]</scope>
    <source>
        <strain evidence="11 12">NRRL 2496</strain>
    </source>
</reference>
<dbReference type="EC" id="5.2.1.8" evidence="3"/>
<dbReference type="GO" id="GO:0003755">
    <property type="term" value="F:peptidyl-prolyl cis-trans isomerase activity"/>
    <property type="evidence" value="ECO:0007669"/>
    <property type="project" value="UniProtKB-KW"/>
</dbReference>
<evidence type="ECO:0000256" key="2">
    <source>
        <dbReference type="ARBA" id="ARBA00007365"/>
    </source>
</evidence>
<evidence type="ECO:0000313" key="12">
    <source>
        <dbReference type="Proteomes" id="UP000242180"/>
    </source>
</evidence>
<keyword evidence="6" id="KW-0697">Rotamase</keyword>
<dbReference type="SMART" id="SM00320">
    <property type="entry name" value="WD40"/>
    <property type="match status" value="4"/>
</dbReference>
<evidence type="ECO:0000256" key="9">
    <source>
        <dbReference type="SAM" id="MobiDB-lite"/>
    </source>
</evidence>
<feature type="domain" description="PPIase cyclophilin-type" evidence="10">
    <location>
        <begin position="490"/>
        <end position="633"/>
    </location>
</feature>
<dbReference type="STRING" id="13706.A0A1X2HPV4"/>
<dbReference type="Gene3D" id="2.130.10.10">
    <property type="entry name" value="YVTN repeat-like/Quinoprotein amine dehydrogenase"/>
    <property type="match status" value="1"/>
</dbReference>
<dbReference type="InterPro" id="IPR036322">
    <property type="entry name" value="WD40_repeat_dom_sf"/>
</dbReference>
<dbReference type="OrthoDB" id="10264753at2759"/>
<dbReference type="FunFam" id="2.40.100.10:FF:000003">
    <property type="entry name" value="Peptidylprolyl isomerase domain and WD repeat-containing 1"/>
    <property type="match status" value="1"/>
</dbReference>
<feature type="region of interest" description="Disordered" evidence="9">
    <location>
        <begin position="1"/>
        <end position="48"/>
    </location>
</feature>
<dbReference type="Proteomes" id="UP000242180">
    <property type="component" value="Unassembled WGS sequence"/>
</dbReference>
<feature type="repeat" description="WD" evidence="8">
    <location>
        <begin position="115"/>
        <end position="156"/>
    </location>
</feature>
<dbReference type="PROSITE" id="PS50072">
    <property type="entry name" value="CSA_PPIASE_2"/>
    <property type="match status" value="1"/>
</dbReference>
<dbReference type="Gene3D" id="2.40.100.10">
    <property type="entry name" value="Cyclophilin-like"/>
    <property type="match status" value="1"/>
</dbReference>
<evidence type="ECO:0000256" key="5">
    <source>
        <dbReference type="ARBA" id="ARBA00022737"/>
    </source>
</evidence>
<dbReference type="PANTHER" id="PTHR45625">
    <property type="entry name" value="PEPTIDYL-PROLYL CIS-TRANS ISOMERASE-RELATED"/>
    <property type="match status" value="1"/>
</dbReference>
<dbReference type="OMA" id="GMVEYWR"/>
<evidence type="ECO:0000256" key="8">
    <source>
        <dbReference type="PROSITE-ProRule" id="PRU00221"/>
    </source>
</evidence>
<comment type="caution">
    <text evidence="11">The sequence shown here is derived from an EMBL/GenBank/DDBJ whole genome shotgun (WGS) entry which is preliminary data.</text>
</comment>
<evidence type="ECO:0000256" key="4">
    <source>
        <dbReference type="ARBA" id="ARBA00022574"/>
    </source>
</evidence>
<proteinExistence type="inferred from homology"/>
<sequence>MASQEGDQPISNKRSLEPEDAIKAEEEGTDDDDVGPMLPPAAEEAPRRKKRVLMHEHLYLAQLPSADQYEKSYMHRDTLNHVLVTKNDFIITTSNDGHLKFWKKTVNGIEFVKHYRAHLSSITGISLSADHELLATVAEDKNMKVFDVTNFDMINMIKFDYVPKSVCWIHQKGQALAKVAVSDADTPAIHIYDGRAEGKPMHTMTDMHTQPVHLMAFNSRFNGVVSVDALGMIEYWSPEDPFELPKDVSFEMKSETDLYEFRKTKSVPTCITFSQDELQFVTMSFPDRQIRIFKFRTGKMYRKYDESIQVISEMQQAGTAIYKLDDMEFGRRLAVDRELEKSKQINFANAVFDESGNFVIYATLLGVKMVNVRTNKVTRLIGKSETHRFLNVALYQGAPKKKAVYTLAMAASDNSSLRESEMLDPTLFSTAFKRNRFYMFTRREPYEDDTQKGERDVFNEKPSREEQTVAGTQEKKQVLGTQAILRSTRGDIHLRLFPDVAPKAVENFVTHAKNGYYDGLIFHRVIKGFMIQTGCPFGDGTGGESIWGDEFEDEFRHDVRHDRPYTLSMANAGPNTNGSQFFITTVPTPWLDNKHTIFGRATAGMDVVHEIERVRVDRNDKPFDEIKIINIEIR</sequence>
<dbReference type="SUPFAM" id="SSF50891">
    <property type="entry name" value="Cyclophilin-like"/>
    <property type="match status" value="1"/>
</dbReference>
<dbReference type="InterPro" id="IPR044666">
    <property type="entry name" value="Cyclophilin_A-like"/>
</dbReference>
<dbReference type="FunCoup" id="A0A1X2HPV4">
    <property type="interactions" value="837"/>
</dbReference>
<keyword evidence="5" id="KW-0677">Repeat</keyword>
<dbReference type="SUPFAM" id="SSF50978">
    <property type="entry name" value="WD40 repeat-like"/>
    <property type="match status" value="1"/>
</dbReference>
<evidence type="ECO:0000313" key="11">
    <source>
        <dbReference type="EMBL" id="ORZ01425.1"/>
    </source>
</evidence>
<dbReference type="InterPro" id="IPR002130">
    <property type="entry name" value="Cyclophilin-type_PPIase_dom"/>
</dbReference>